<name>A0ACC0BPU4_CATRO</name>
<comment type="caution">
    <text evidence="1">The sequence shown here is derived from an EMBL/GenBank/DDBJ whole genome shotgun (WGS) entry which is preliminary data.</text>
</comment>
<accession>A0ACC0BPU4</accession>
<dbReference type="EMBL" id="CM044703">
    <property type="protein sequence ID" value="KAI5674663.1"/>
    <property type="molecule type" value="Genomic_DNA"/>
</dbReference>
<protein>
    <submittedName>
        <fullName evidence="1">Uncharacterized protein</fullName>
    </submittedName>
</protein>
<keyword evidence="2" id="KW-1185">Reference proteome</keyword>
<sequence>MATSKNTFSIELHPSNWTWDENKKFEMAIVEFSENTPNRWETIANSIPGKSAKQVEEHYNKLMDDVIDIESGLYKKISVSETTSNANQLTEVESSSSSGVRVKKNRKTSESVKYWTEDEHRNMEKVIGKTYPRNLVKTRTPAQVASHAQKYFNRLEQSGEKKRRSIHDTVIDEDISTNPDPEPQSEDTPAMPPFSYV</sequence>
<reference evidence="2" key="1">
    <citation type="journal article" date="2023" name="Nat. Plants">
        <title>Single-cell RNA sequencing provides a high-resolution roadmap for understanding the multicellular compartmentation of specialized metabolism.</title>
        <authorList>
            <person name="Sun S."/>
            <person name="Shen X."/>
            <person name="Li Y."/>
            <person name="Li Y."/>
            <person name="Wang S."/>
            <person name="Li R."/>
            <person name="Zhang H."/>
            <person name="Shen G."/>
            <person name="Guo B."/>
            <person name="Wei J."/>
            <person name="Xu J."/>
            <person name="St-Pierre B."/>
            <person name="Chen S."/>
            <person name="Sun C."/>
        </authorList>
    </citation>
    <scope>NUCLEOTIDE SEQUENCE [LARGE SCALE GENOMIC DNA]</scope>
</reference>
<gene>
    <name evidence="1" type="ORF">M9H77_15027</name>
</gene>
<evidence type="ECO:0000313" key="1">
    <source>
        <dbReference type="EMBL" id="KAI5674663.1"/>
    </source>
</evidence>
<dbReference type="Proteomes" id="UP001060085">
    <property type="component" value="Linkage Group LG03"/>
</dbReference>
<proteinExistence type="predicted"/>
<organism evidence="1 2">
    <name type="scientific">Catharanthus roseus</name>
    <name type="common">Madagascar periwinkle</name>
    <name type="synonym">Vinca rosea</name>
    <dbReference type="NCBI Taxonomy" id="4058"/>
    <lineage>
        <taxon>Eukaryota</taxon>
        <taxon>Viridiplantae</taxon>
        <taxon>Streptophyta</taxon>
        <taxon>Embryophyta</taxon>
        <taxon>Tracheophyta</taxon>
        <taxon>Spermatophyta</taxon>
        <taxon>Magnoliopsida</taxon>
        <taxon>eudicotyledons</taxon>
        <taxon>Gunneridae</taxon>
        <taxon>Pentapetalae</taxon>
        <taxon>asterids</taxon>
        <taxon>lamiids</taxon>
        <taxon>Gentianales</taxon>
        <taxon>Apocynaceae</taxon>
        <taxon>Rauvolfioideae</taxon>
        <taxon>Vinceae</taxon>
        <taxon>Catharanthinae</taxon>
        <taxon>Catharanthus</taxon>
    </lineage>
</organism>
<evidence type="ECO:0000313" key="2">
    <source>
        <dbReference type="Proteomes" id="UP001060085"/>
    </source>
</evidence>